<feature type="region of interest" description="Disordered" evidence="11">
    <location>
        <begin position="1"/>
        <end position="41"/>
    </location>
</feature>
<feature type="binding site" evidence="10">
    <location>
        <begin position="343"/>
        <end position="344"/>
    </location>
    <ligand>
        <name>S-adenosyl-L-methionine</name>
        <dbReference type="ChEBI" id="CHEBI:59789"/>
    </ligand>
</feature>
<comment type="similarity">
    <text evidence="1">Belongs to the class I-like SAM-binding methyltransferase superfamily. TRM5/TYW2 family.</text>
</comment>
<keyword evidence="6 10" id="KW-0819">tRNA processing</keyword>
<keyword evidence="14" id="KW-1185">Reference proteome</keyword>
<accession>A0AAJ5C2J0</accession>
<dbReference type="Gene3D" id="3.30.300.110">
    <property type="entry name" value="Met-10+ protein-like domains"/>
    <property type="match status" value="1"/>
</dbReference>
<dbReference type="SUPFAM" id="SSF53335">
    <property type="entry name" value="S-adenosyl-L-methionine-dependent methyltransferases"/>
    <property type="match status" value="1"/>
</dbReference>
<evidence type="ECO:0000256" key="4">
    <source>
        <dbReference type="ARBA" id="ARBA00022679"/>
    </source>
</evidence>
<organism evidence="13 14">
    <name type="scientific">Melanopsichium pennsylvanicum</name>
    <dbReference type="NCBI Taxonomy" id="63383"/>
    <lineage>
        <taxon>Eukaryota</taxon>
        <taxon>Fungi</taxon>
        <taxon>Dikarya</taxon>
        <taxon>Basidiomycota</taxon>
        <taxon>Ustilaginomycotina</taxon>
        <taxon>Ustilaginomycetes</taxon>
        <taxon>Ustilaginales</taxon>
        <taxon>Ustilaginaceae</taxon>
        <taxon>Melanopsichium</taxon>
    </lineage>
</organism>
<evidence type="ECO:0000256" key="11">
    <source>
        <dbReference type="SAM" id="MobiDB-lite"/>
    </source>
</evidence>
<dbReference type="InterPro" id="IPR056744">
    <property type="entry name" value="TRM5/TYW2-like_N"/>
</dbReference>
<dbReference type="EC" id="2.1.1.228" evidence="10"/>
<evidence type="ECO:0000256" key="3">
    <source>
        <dbReference type="ARBA" id="ARBA00022603"/>
    </source>
</evidence>
<feature type="binding site" evidence="10">
    <location>
        <position position="471"/>
    </location>
    <ligand>
        <name>S-adenosyl-L-methionine</name>
        <dbReference type="ChEBI" id="CHEBI:59789"/>
    </ligand>
</feature>
<dbReference type="Proteomes" id="UP001294444">
    <property type="component" value="Unassembled WGS sequence"/>
</dbReference>
<comment type="subunit">
    <text evidence="10">Monomer.</text>
</comment>
<dbReference type="PROSITE" id="PS51684">
    <property type="entry name" value="SAM_MT_TRM5_TYW2"/>
    <property type="match status" value="1"/>
</dbReference>
<dbReference type="HAMAP" id="MF_03152">
    <property type="entry name" value="TRM5"/>
    <property type="match status" value="1"/>
</dbReference>
<dbReference type="InterPro" id="IPR030382">
    <property type="entry name" value="MeTrfase_TRM5/TYW2"/>
</dbReference>
<keyword evidence="4 10" id="KW-0808">Transferase</keyword>
<dbReference type="Pfam" id="PF02475">
    <property type="entry name" value="TRM5-TYW2_MTfase"/>
    <property type="match status" value="1"/>
</dbReference>
<evidence type="ECO:0000313" key="14">
    <source>
        <dbReference type="Proteomes" id="UP001294444"/>
    </source>
</evidence>
<feature type="domain" description="SAM-dependent methyltransferase TRM5/TYW2-type" evidence="12">
    <location>
        <begin position="174"/>
        <end position="657"/>
    </location>
</feature>
<keyword evidence="2 10" id="KW-0963">Cytoplasm</keyword>
<evidence type="ECO:0000313" key="13">
    <source>
        <dbReference type="EMBL" id="SNX81615.1"/>
    </source>
</evidence>
<evidence type="ECO:0000259" key="12">
    <source>
        <dbReference type="PROSITE" id="PS51684"/>
    </source>
</evidence>
<feature type="region of interest" description="Disordered" evidence="11">
    <location>
        <begin position="398"/>
        <end position="418"/>
    </location>
</feature>
<keyword evidence="8 10" id="KW-0539">Nucleus</keyword>
<evidence type="ECO:0000256" key="7">
    <source>
        <dbReference type="ARBA" id="ARBA00023128"/>
    </source>
</evidence>
<dbReference type="EMBL" id="OAPG01000001">
    <property type="protein sequence ID" value="SNX81615.1"/>
    <property type="molecule type" value="Genomic_DNA"/>
</dbReference>
<comment type="subcellular location">
    <subcellularLocation>
        <location evidence="10">Mitochondrion matrix</location>
    </subcellularLocation>
    <subcellularLocation>
        <location evidence="10">Nucleus</location>
    </subcellularLocation>
    <subcellularLocation>
        <location evidence="10">Cytoplasm</location>
    </subcellularLocation>
    <text evidence="10">Predominantly in the mitochondria and in the nucleus.</text>
</comment>
<dbReference type="GO" id="GO:0070901">
    <property type="term" value="P:mitochondrial tRNA methylation"/>
    <property type="evidence" value="ECO:0007669"/>
    <property type="project" value="TreeGrafter"/>
</dbReference>
<dbReference type="GO" id="GO:0002939">
    <property type="term" value="P:tRNA N1-guanine methylation"/>
    <property type="evidence" value="ECO:0007669"/>
    <property type="project" value="TreeGrafter"/>
</dbReference>
<dbReference type="GO" id="GO:0005759">
    <property type="term" value="C:mitochondrial matrix"/>
    <property type="evidence" value="ECO:0007669"/>
    <property type="project" value="UniProtKB-SubCell"/>
</dbReference>
<keyword evidence="7 10" id="KW-0496">Mitochondrion</keyword>
<evidence type="ECO:0000256" key="2">
    <source>
        <dbReference type="ARBA" id="ARBA00022490"/>
    </source>
</evidence>
<evidence type="ECO:0000256" key="10">
    <source>
        <dbReference type="HAMAP-Rule" id="MF_03152"/>
    </source>
</evidence>
<proteinExistence type="inferred from homology"/>
<keyword evidence="5 10" id="KW-0949">S-adenosyl-L-methionine</keyword>
<sequence length="662" mass="73989">MPSPTDQPSRSAAMTTSRTAMRQQKLSVNPPLTVPRLTGTEPLLSSMSGSAELIESIKPQFATTLHLQAVGLPGRSLPLMTKDEQIMPHLFNVSGVRYVQPHPNNDPSQRILLLNVEASSSTPNIILEVVEKHGFELITSFPIEFGYDHVSSDQILEALLPKSIVQTEGVPSGFTIVGHIAHLNLLEIYLPFRYLVGHVILSKHASTLRTVVNKLDTIDTEFRFFKMELLAGEPDYVAKVSESDCCFEFDFRSVYWNSRLHAEHMRLIKKCRPGQVLGDVMAGVGPFAVPAAKRGVWVLANDLNPSSHESLVKNGSLNKVLLNEDRDGGKDRFDGGLIAKCMDGREFIRWSMEETWKRNFKGRPKGYDGKDEVEKEDESLREFGRRTVKARQQQIRKAHAARQASKSTDTNTKTTNITRTTADNPTAAATDHHHLAEATSRLSIDDSIISSTEAGIERWEGRKMIDHFVMNLPATALEFLDSFSGSYTHLADVVGKQNLLKELEIRTSSSDSSFNKSPMVHVHCFSKDPFQPALDILNRANKALNILNDAPYRLMCKPILPPPQTFAGLKKFSSSINNNINGGDGLGEKEEVSNYLTSHPDCSKYKSTPSQTEFMSKVNHEWLKRDKGQHTQGLEIHYVRDVAPNKQMYCLSFPIPTQVLWA</sequence>
<name>A0AAJ5C2J0_9BASI</name>
<evidence type="ECO:0000256" key="5">
    <source>
        <dbReference type="ARBA" id="ARBA00022691"/>
    </source>
</evidence>
<dbReference type="GO" id="GO:0005634">
    <property type="term" value="C:nucleus"/>
    <property type="evidence" value="ECO:0007669"/>
    <property type="project" value="UniProtKB-SubCell"/>
</dbReference>
<keyword evidence="3 10" id="KW-0489">Methyltransferase</keyword>
<dbReference type="GO" id="GO:0052906">
    <property type="term" value="F:tRNA (guanine(37)-N1)-methyltransferase activity"/>
    <property type="evidence" value="ECO:0007669"/>
    <property type="project" value="UniProtKB-UniRule"/>
</dbReference>
<dbReference type="PANTHER" id="PTHR23245:SF36">
    <property type="entry name" value="TRNA (GUANINE(37)-N1)-METHYLTRANSFERASE"/>
    <property type="match status" value="1"/>
</dbReference>
<feature type="compositionally biased region" description="Low complexity" evidence="11">
    <location>
        <begin position="408"/>
        <end position="418"/>
    </location>
</feature>
<dbReference type="PANTHER" id="PTHR23245">
    <property type="entry name" value="TRNA METHYLTRANSFERASE"/>
    <property type="match status" value="1"/>
</dbReference>
<evidence type="ECO:0000256" key="9">
    <source>
        <dbReference type="ARBA" id="ARBA00047783"/>
    </source>
</evidence>
<evidence type="ECO:0000256" key="8">
    <source>
        <dbReference type="ARBA" id="ARBA00023242"/>
    </source>
</evidence>
<protein>
    <recommendedName>
        <fullName evidence="10">tRNA (guanine(37)-N1)-methyltransferase</fullName>
        <ecNumber evidence="10">2.1.1.228</ecNumber>
    </recommendedName>
    <alternativeName>
        <fullName evidence="10">M1G-methyltransferase</fullName>
    </alternativeName>
    <alternativeName>
        <fullName evidence="10">tRNA [GM37] methyltransferase</fullName>
    </alternativeName>
    <alternativeName>
        <fullName evidence="10">tRNA methyltransferase 5</fullName>
    </alternativeName>
</protein>
<comment type="catalytic activity">
    <reaction evidence="9 10">
        <text>guanosine(37) in tRNA + S-adenosyl-L-methionine = N(1)-methylguanosine(37) in tRNA + S-adenosyl-L-homocysteine + H(+)</text>
        <dbReference type="Rhea" id="RHEA:36899"/>
        <dbReference type="Rhea" id="RHEA-COMP:10145"/>
        <dbReference type="Rhea" id="RHEA-COMP:10147"/>
        <dbReference type="ChEBI" id="CHEBI:15378"/>
        <dbReference type="ChEBI" id="CHEBI:57856"/>
        <dbReference type="ChEBI" id="CHEBI:59789"/>
        <dbReference type="ChEBI" id="CHEBI:73542"/>
        <dbReference type="ChEBI" id="CHEBI:74269"/>
        <dbReference type="EC" id="2.1.1.228"/>
    </reaction>
</comment>
<dbReference type="FunFam" id="3.30.300.110:FF:000001">
    <property type="entry name" value="tRNA (guanine(37)-N1)-methyltransferase"/>
    <property type="match status" value="1"/>
</dbReference>
<feature type="binding site" evidence="10">
    <location>
        <position position="264"/>
    </location>
    <ligand>
        <name>S-adenosyl-L-methionine</name>
        <dbReference type="ChEBI" id="CHEBI:59789"/>
    </ligand>
</feature>
<comment type="function">
    <text evidence="10">Specifically methylates the N1 position of guanosine-37 in various cytoplasmic and mitochondrial tRNAs. Methylation is not dependent on the nature of the nucleoside 5' of the target nucleoside. This is the first step in the biosynthesis of wybutosine (yW), a modified base adjacent to the anticodon of tRNAs and required for accurate decoding.</text>
</comment>
<feature type="compositionally biased region" description="Polar residues" evidence="11">
    <location>
        <begin position="1"/>
        <end position="27"/>
    </location>
</feature>
<dbReference type="AlphaFoldDB" id="A0AAJ5C2J0"/>
<dbReference type="Pfam" id="PF25133">
    <property type="entry name" value="TYW2_N_2"/>
    <property type="match status" value="1"/>
</dbReference>
<dbReference type="InterPro" id="IPR056743">
    <property type="entry name" value="TRM5-TYW2-like_MTfase"/>
</dbReference>
<evidence type="ECO:0000256" key="1">
    <source>
        <dbReference type="ARBA" id="ARBA00009775"/>
    </source>
</evidence>
<evidence type="ECO:0000256" key="6">
    <source>
        <dbReference type="ARBA" id="ARBA00022694"/>
    </source>
</evidence>
<gene>
    <name evidence="10" type="primary">TRM5</name>
    <name evidence="13" type="ORF">MEPE_00320</name>
</gene>
<comment type="similarity">
    <text evidence="10">Belongs to the TRM5 / TYW2 family.</text>
</comment>
<dbReference type="InterPro" id="IPR029063">
    <property type="entry name" value="SAM-dependent_MTases_sf"/>
</dbReference>
<dbReference type="InterPro" id="IPR025792">
    <property type="entry name" value="tRNA_Gua_MeTrfase_euk"/>
</dbReference>
<comment type="caution">
    <text evidence="13">The sequence shown here is derived from an EMBL/GenBank/DDBJ whole genome shotgun (WGS) entry which is preliminary data.</text>
</comment>
<reference evidence="13" key="1">
    <citation type="submission" date="2023-10" db="EMBL/GenBank/DDBJ databases">
        <authorList>
            <person name="Guldener U."/>
        </authorList>
    </citation>
    <scope>NUCLEOTIDE SEQUENCE</scope>
    <source>
        <strain evidence="13">Mp4</strain>
    </source>
</reference>
<dbReference type="Gene3D" id="3.40.50.150">
    <property type="entry name" value="Vaccinia Virus protein VP39"/>
    <property type="match status" value="1"/>
</dbReference>
<feature type="binding site" evidence="10">
    <location>
        <begin position="302"/>
        <end position="303"/>
    </location>
    <ligand>
        <name>S-adenosyl-L-methionine</name>
        <dbReference type="ChEBI" id="CHEBI:59789"/>
    </ligand>
</feature>